<keyword evidence="1" id="KW-1133">Transmembrane helix</keyword>
<organism evidence="2 3">
    <name type="scientific">Aedes albopictus</name>
    <name type="common">Asian tiger mosquito</name>
    <name type="synonym">Stegomyia albopicta</name>
    <dbReference type="NCBI Taxonomy" id="7160"/>
    <lineage>
        <taxon>Eukaryota</taxon>
        <taxon>Metazoa</taxon>
        <taxon>Ecdysozoa</taxon>
        <taxon>Arthropoda</taxon>
        <taxon>Hexapoda</taxon>
        <taxon>Insecta</taxon>
        <taxon>Pterygota</taxon>
        <taxon>Neoptera</taxon>
        <taxon>Endopterygota</taxon>
        <taxon>Diptera</taxon>
        <taxon>Nematocera</taxon>
        <taxon>Culicoidea</taxon>
        <taxon>Culicidae</taxon>
        <taxon>Culicinae</taxon>
        <taxon>Aedini</taxon>
        <taxon>Aedes</taxon>
        <taxon>Stegomyia</taxon>
    </lineage>
</organism>
<dbReference type="EnsemblMetazoa" id="AALFPA23_007615.R10155">
    <property type="protein sequence ID" value="AALFPA23_007615.P10155"/>
    <property type="gene ID" value="AALFPA23_007615"/>
</dbReference>
<feature type="transmembrane region" description="Helical" evidence="1">
    <location>
        <begin position="79"/>
        <end position="100"/>
    </location>
</feature>
<keyword evidence="1" id="KW-0472">Membrane</keyword>
<feature type="transmembrane region" description="Helical" evidence="1">
    <location>
        <begin position="106"/>
        <end position="127"/>
    </location>
</feature>
<reference evidence="2" key="2">
    <citation type="submission" date="2025-05" db="UniProtKB">
        <authorList>
            <consortium name="EnsemblMetazoa"/>
        </authorList>
    </citation>
    <scope>IDENTIFICATION</scope>
    <source>
        <strain evidence="2">Foshan</strain>
    </source>
</reference>
<proteinExistence type="predicted"/>
<dbReference type="RefSeq" id="XP_019547590.2">
    <property type="nucleotide sequence ID" value="XM_019692045.3"/>
</dbReference>
<sequence>MASIRRASSLSSSSWSSSFLVVTITLVLVVLTICGEIQTATAAATKSGDAAQTSAVDNRSNGVLSAPRTFGRIRMLKNVMLPVMFILGGIKTLLIFLVAISLKTLFVASSIFVINISLGLAKVINFFKHGYGAHHGKDLWSYGQDKNIHIHIHSDPSHHLSLDGPVPPLATVHSSISPTIHSGVFPYSRSDVIEPIYASPSQINSYTKMYGMPTALTNVRPQSLPYSGWQPASRKR</sequence>
<dbReference type="RefSeq" id="XP_019547591.2">
    <property type="nucleotide sequence ID" value="XM_019692046.3"/>
</dbReference>
<keyword evidence="3" id="KW-1185">Reference proteome</keyword>
<protein>
    <recommendedName>
        <fullName evidence="4">Secreted protein</fullName>
    </recommendedName>
</protein>
<evidence type="ECO:0000313" key="3">
    <source>
        <dbReference type="Proteomes" id="UP000069940"/>
    </source>
</evidence>
<name>A0ABM1YBI2_AEDAL</name>
<reference evidence="3" key="1">
    <citation type="journal article" date="2015" name="Proc. Natl. Acad. Sci. U.S.A.">
        <title>Genome sequence of the Asian Tiger mosquito, Aedes albopictus, reveals insights into its biology, genetics, and evolution.</title>
        <authorList>
            <person name="Chen X.G."/>
            <person name="Jiang X."/>
            <person name="Gu J."/>
            <person name="Xu M."/>
            <person name="Wu Y."/>
            <person name="Deng Y."/>
            <person name="Zhang C."/>
            <person name="Bonizzoni M."/>
            <person name="Dermauw W."/>
            <person name="Vontas J."/>
            <person name="Armbruster P."/>
            <person name="Huang X."/>
            <person name="Yang Y."/>
            <person name="Zhang H."/>
            <person name="He W."/>
            <person name="Peng H."/>
            <person name="Liu Y."/>
            <person name="Wu K."/>
            <person name="Chen J."/>
            <person name="Lirakis M."/>
            <person name="Topalis P."/>
            <person name="Van Leeuwen T."/>
            <person name="Hall A.B."/>
            <person name="Jiang X."/>
            <person name="Thorpe C."/>
            <person name="Mueller R.L."/>
            <person name="Sun C."/>
            <person name="Waterhouse R.M."/>
            <person name="Yan G."/>
            <person name="Tu Z.J."/>
            <person name="Fang X."/>
            <person name="James A.A."/>
        </authorList>
    </citation>
    <scope>NUCLEOTIDE SEQUENCE [LARGE SCALE GENOMIC DNA]</scope>
    <source>
        <strain evidence="3">Foshan</strain>
    </source>
</reference>
<evidence type="ECO:0000313" key="2">
    <source>
        <dbReference type="EnsemblMetazoa" id="AALFPA23_007615.P10155"/>
    </source>
</evidence>
<dbReference type="Proteomes" id="UP000069940">
    <property type="component" value="Unassembled WGS sequence"/>
</dbReference>
<feature type="transmembrane region" description="Helical" evidence="1">
    <location>
        <begin position="15"/>
        <end position="34"/>
    </location>
</feature>
<dbReference type="EnsemblMetazoa" id="AALFPA23_007615.R10154">
    <property type="protein sequence ID" value="AALFPA23_007615.P10154"/>
    <property type="gene ID" value="AALFPA23_007615"/>
</dbReference>
<keyword evidence="1" id="KW-0812">Transmembrane</keyword>
<evidence type="ECO:0008006" key="4">
    <source>
        <dbReference type="Google" id="ProtNLM"/>
    </source>
</evidence>
<dbReference type="GeneID" id="109417867"/>
<evidence type="ECO:0000256" key="1">
    <source>
        <dbReference type="SAM" id="Phobius"/>
    </source>
</evidence>
<accession>A0ABM1YBI2</accession>